<proteinExistence type="predicted"/>
<dbReference type="Proteomes" id="UP000000235">
    <property type="component" value="Chromosome"/>
</dbReference>
<dbReference type="Pfam" id="PF04149">
    <property type="entry name" value="DUF397"/>
    <property type="match status" value="1"/>
</dbReference>
<protein>
    <recommendedName>
        <fullName evidence="1">DUF397 domain-containing protein</fullName>
    </recommendedName>
</protein>
<reference evidence="3" key="1">
    <citation type="journal article" date="2007" name="Proc. Natl. Acad. Sci. U.S.A.">
        <title>Genome sequencing reveals complex secondary metabolome in the marine actinomycete Salinispora tropica.</title>
        <authorList>
            <person name="Udwary D.W."/>
            <person name="Zeigler L."/>
            <person name="Asolkar R.N."/>
            <person name="Singan V."/>
            <person name="Lapidus A."/>
            <person name="Fenical W."/>
            <person name="Jensen P.R."/>
            <person name="Moore B.S."/>
        </authorList>
    </citation>
    <scope>NUCLEOTIDE SEQUENCE [LARGE SCALE GENOMIC DNA]</scope>
    <source>
        <strain evidence="3">ATCC BAA-916 / DSM 44818 / CNB-440</strain>
    </source>
</reference>
<sequence length="113" mass="11974">MLYQSAHVDSQAPAQILRQPADVATLSRRWERIRGEALPRAFLLGADQGSAGIMDLTGARWRKSGNNGGSCVEVADNLPGVVGVRDSKDPTGPALVFGPAAWRAFVTQLTDGS</sequence>
<accession>A4X985</accession>
<keyword evidence="3" id="KW-1185">Reference proteome</keyword>
<dbReference type="InterPro" id="IPR007278">
    <property type="entry name" value="DUF397"/>
</dbReference>
<dbReference type="STRING" id="369723.Strop_3009"/>
<organism evidence="2 3">
    <name type="scientific">Salinispora tropica (strain ATCC BAA-916 / DSM 44818 / JCM 13857 / NBRC 105044 / CNB-440)</name>
    <dbReference type="NCBI Taxonomy" id="369723"/>
    <lineage>
        <taxon>Bacteria</taxon>
        <taxon>Bacillati</taxon>
        <taxon>Actinomycetota</taxon>
        <taxon>Actinomycetes</taxon>
        <taxon>Micromonosporales</taxon>
        <taxon>Micromonosporaceae</taxon>
        <taxon>Salinispora</taxon>
    </lineage>
</organism>
<dbReference type="HOGENOM" id="CLU_2131777_0_0_11"/>
<name>A4X985_SALTO</name>
<feature type="domain" description="DUF397" evidence="1">
    <location>
        <begin position="59"/>
        <end position="109"/>
    </location>
</feature>
<evidence type="ECO:0000259" key="1">
    <source>
        <dbReference type="Pfam" id="PF04149"/>
    </source>
</evidence>
<dbReference type="EMBL" id="CP000667">
    <property type="protein sequence ID" value="ABP55446.1"/>
    <property type="molecule type" value="Genomic_DNA"/>
</dbReference>
<dbReference type="AlphaFoldDB" id="A4X985"/>
<evidence type="ECO:0000313" key="2">
    <source>
        <dbReference type="EMBL" id="ABP55446.1"/>
    </source>
</evidence>
<evidence type="ECO:0000313" key="3">
    <source>
        <dbReference type="Proteomes" id="UP000000235"/>
    </source>
</evidence>
<dbReference type="KEGG" id="stp:Strop_3009"/>
<gene>
    <name evidence="2" type="ordered locus">Strop_3009</name>
</gene>